<dbReference type="Gene3D" id="3.40.50.2000">
    <property type="entry name" value="Glycogen Phosphorylase B"/>
    <property type="match status" value="2"/>
</dbReference>
<dbReference type="EMBL" id="JPVZ01000003">
    <property type="protein sequence ID" value="OAZ10552.1"/>
    <property type="molecule type" value="Genomic_DNA"/>
</dbReference>
<evidence type="ECO:0000313" key="2">
    <source>
        <dbReference type="EMBL" id="OAZ10552.1"/>
    </source>
</evidence>
<dbReference type="AlphaFoldDB" id="A0A853L0I2"/>
<gene>
    <name evidence="2" type="ORF">TH4_10055</name>
</gene>
<keyword evidence="2" id="KW-0808">Transferase</keyword>
<name>A0A853L0I2_9PROT</name>
<dbReference type="InterPro" id="IPR050194">
    <property type="entry name" value="Glycosyltransferase_grp1"/>
</dbReference>
<proteinExistence type="predicted"/>
<sequence>MQVAFYAPLKPIDHPVPSGDRLIARMLCEALQSAGMKVDIAARLRSRVADGNVLKQARLAELGTKLATRLLRQYQSGFRPKPDIWFTYHLYYKAPDWIGPIVADALGIPYVVAESSFAPKRANGPWGQSHLAVETAIRQADAVFSLNRVDMECLAQVCQPDRLHFLPPFTRVASWHVGQRVAINPEWVRLVTTAMMRDGDKLKSYALLADALGRLRRNGVDNWHLTVIGDGPARQEVEDLFEENGLGEDKVSLVGLKTPEQTKDILAQSDLFVWPAINEAFGMALLEAQSAGLPVLAGDTGGVSGIVSSGVTGWLVPVGDVTAFSNRLAECLGADVAVLREIGAAGASKAAQHHTLEAAADLLSTTFKKIIPGHVSSQNGQGPA</sequence>
<protein>
    <submittedName>
        <fullName evidence="2">Glycosyl transferase</fullName>
    </submittedName>
</protein>
<dbReference type="InterPro" id="IPR001296">
    <property type="entry name" value="Glyco_trans_1"/>
</dbReference>
<comment type="caution">
    <text evidence="2">The sequence shown here is derived from an EMBL/GenBank/DDBJ whole genome shotgun (WGS) entry which is preliminary data.</text>
</comment>
<dbReference type="Proteomes" id="UP000094009">
    <property type="component" value="Unassembled WGS sequence"/>
</dbReference>
<dbReference type="CDD" id="cd03801">
    <property type="entry name" value="GT4_PimA-like"/>
    <property type="match status" value="1"/>
</dbReference>
<dbReference type="PANTHER" id="PTHR45947">
    <property type="entry name" value="SULFOQUINOVOSYL TRANSFERASE SQD2"/>
    <property type="match status" value="1"/>
</dbReference>
<evidence type="ECO:0000313" key="3">
    <source>
        <dbReference type="Proteomes" id="UP000094009"/>
    </source>
</evidence>
<dbReference type="SUPFAM" id="SSF53756">
    <property type="entry name" value="UDP-Glycosyltransferase/glycogen phosphorylase"/>
    <property type="match status" value="1"/>
</dbReference>
<dbReference type="Pfam" id="PF00534">
    <property type="entry name" value="Glycos_transf_1"/>
    <property type="match status" value="1"/>
</dbReference>
<evidence type="ECO:0000259" key="1">
    <source>
        <dbReference type="Pfam" id="PF00534"/>
    </source>
</evidence>
<reference evidence="2 3" key="1">
    <citation type="submission" date="2014-07" db="EMBL/GenBank/DDBJ databases">
        <title>Draft genome sequence of Thalassospira tepidiphila 1-1B.</title>
        <authorList>
            <person name="Lai Q."/>
            <person name="Shao Z."/>
        </authorList>
    </citation>
    <scope>NUCLEOTIDE SEQUENCE [LARGE SCALE GENOMIC DNA]</scope>
    <source>
        <strain evidence="2 3">MCCC 1A03514</strain>
    </source>
</reference>
<accession>A0A853L0I2</accession>
<dbReference type="RefSeq" id="WP_064780897.1">
    <property type="nucleotide sequence ID" value="NZ_JPVZ01000003.1"/>
</dbReference>
<feature type="domain" description="Glycosyl transferase family 1" evidence="1">
    <location>
        <begin position="201"/>
        <end position="332"/>
    </location>
</feature>
<dbReference type="PANTHER" id="PTHR45947:SF3">
    <property type="entry name" value="SULFOQUINOVOSYL TRANSFERASE SQD2"/>
    <property type="match status" value="1"/>
</dbReference>
<dbReference type="GO" id="GO:0016757">
    <property type="term" value="F:glycosyltransferase activity"/>
    <property type="evidence" value="ECO:0007669"/>
    <property type="project" value="InterPro"/>
</dbReference>
<organism evidence="2 3">
    <name type="scientific">Thalassospira tepidiphila MCCC 1A03514</name>
    <dbReference type="NCBI Taxonomy" id="1177930"/>
    <lineage>
        <taxon>Bacteria</taxon>
        <taxon>Pseudomonadati</taxon>
        <taxon>Pseudomonadota</taxon>
        <taxon>Alphaproteobacteria</taxon>
        <taxon>Rhodospirillales</taxon>
        <taxon>Thalassospiraceae</taxon>
        <taxon>Thalassospira</taxon>
    </lineage>
</organism>